<evidence type="ECO:0000256" key="1">
    <source>
        <dbReference type="SAM" id="MobiDB-lite"/>
    </source>
</evidence>
<organism evidence="3 4">
    <name type="scientific">Saprolegnia diclina (strain VS20)</name>
    <dbReference type="NCBI Taxonomy" id="1156394"/>
    <lineage>
        <taxon>Eukaryota</taxon>
        <taxon>Sar</taxon>
        <taxon>Stramenopiles</taxon>
        <taxon>Oomycota</taxon>
        <taxon>Saprolegniomycetes</taxon>
        <taxon>Saprolegniales</taxon>
        <taxon>Saprolegniaceae</taxon>
        <taxon>Saprolegnia</taxon>
    </lineage>
</organism>
<dbReference type="OrthoDB" id="163492at2759"/>
<dbReference type="Proteomes" id="UP000030762">
    <property type="component" value="Unassembled WGS sequence"/>
</dbReference>
<sequence length="328" mass="35457">MSSSSSPACGLCMQTFTLFQRTRYTCPCCLDVVCRNCSRALVGVKDVPRAERRTCLRCANPSLLKAPAPEQPHDVVAFLSSGGLQLRAPTPRGPTIDTDTLDFDWVHPYPKAPQPADESARIAVVETLRVPEHLAALQQDTTFVILLEKAMAATDATMAAIYLVDGTHAIPIASSGMVMQRVPRLEALASYVVVSGDALVVADSALDLRFRAHPVATELHARGVLSIPMLLGRHIIGTMELFGRDVLPTPVPAKLQSELTALAALASGFVQNTCKTTRLSDSENSLRPRRKTAPAKIETDGSLVETMEALLTQSMRTSNYVHDIIASR</sequence>
<name>T0R2N7_SAPDV</name>
<dbReference type="eggNOG" id="ENOG502SSXV">
    <property type="taxonomic scope" value="Eukaryota"/>
</dbReference>
<dbReference type="SMART" id="SM00065">
    <property type="entry name" value="GAF"/>
    <property type="match status" value="1"/>
</dbReference>
<dbReference type="GeneID" id="19943185"/>
<proteinExistence type="predicted"/>
<keyword evidence="4" id="KW-1185">Reference proteome</keyword>
<dbReference type="InterPro" id="IPR003018">
    <property type="entry name" value="GAF"/>
</dbReference>
<dbReference type="PANTHER" id="PTHR43102">
    <property type="entry name" value="SLR1143 PROTEIN"/>
    <property type="match status" value="1"/>
</dbReference>
<protein>
    <recommendedName>
        <fullName evidence="2">GAF domain-containing protein</fullName>
    </recommendedName>
</protein>
<dbReference type="InParanoid" id="T0R2N7"/>
<gene>
    <name evidence="3" type="ORF">SDRG_02458</name>
</gene>
<dbReference type="Pfam" id="PF01590">
    <property type="entry name" value="GAF"/>
    <property type="match status" value="1"/>
</dbReference>
<dbReference type="InterPro" id="IPR029016">
    <property type="entry name" value="GAF-like_dom_sf"/>
</dbReference>
<feature type="domain" description="GAF" evidence="2">
    <location>
        <begin position="133"/>
        <end position="284"/>
    </location>
</feature>
<dbReference type="RefSeq" id="XP_008606269.1">
    <property type="nucleotide sequence ID" value="XM_008608047.1"/>
</dbReference>
<dbReference type="OMA" id="CLRCANP"/>
<dbReference type="CDD" id="cd00065">
    <property type="entry name" value="FYVE_like_SF"/>
    <property type="match status" value="1"/>
</dbReference>
<accession>T0R2N7</accession>
<feature type="region of interest" description="Disordered" evidence="1">
    <location>
        <begin position="278"/>
        <end position="297"/>
    </location>
</feature>
<evidence type="ECO:0000259" key="2">
    <source>
        <dbReference type="SMART" id="SM00065"/>
    </source>
</evidence>
<dbReference type="STRING" id="1156394.T0R2N7"/>
<evidence type="ECO:0000313" key="4">
    <source>
        <dbReference type="Proteomes" id="UP000030762"/>
    </source>
</evidence>
<dbReference type="AlphaFoldDB" id="T0R2N7"/>
<dbReference type="PANTHER" id="PTHR43102:SF2">
    <property type="entry name" value="GAF DOMAIN-CONTAINING PROTEIN"/>
    <property type="match status" value="1"/>
</dbReference>
<dbReference type="Gene3D" id="3.30.450.40">
    <property type="match status" value="1"/>
</dbReference>
<dbReference type="SUPFAM" id="SSF55781">
    <property type="entry name" value="GAF domain-like"/>
    <property type="match status" value="1"/>
</dbReference>
<dbReference type="InterPro" id="IPR013083">
    <property type="entry name" value="Znf_RING/FYVE/PHD"/>
</dbReference>
<dbReference type="VEuPathDB" id="FungiDB:SDRG_02458"/>
<dbReference type="EMBL" id="JH767136">
    <property type="protein sequence ID" value="EQC40570.1"/>
    <property type="molecule type" value="Genomic_DNA"/>
</dbReference>
<reference evidence="3 4" key="1">
    <citation type="submission" date="2012-04" db="EMBL/GenBank/DDBJ databases">
        <title>The Genome Sequence of Saprolegnia declina VS20.</title>
        <authorList>
            <consortium name="The Broad Institute Genome Sequencing Platform"/>
            <person name="Russ C."/>
            <person name="Nusbaum C."/>
            <person name="Tyler B."/>
            <person name="van West P."/>
            <person name="Dieguez-Uribeondo J."/>
            <person name="de Bruijn I."/>
            <person name="Tripathy S."/>
            <person name="Jiang R."/>
            <person name="Young S.K."/>
            <person name="Zeng Q."/>
            <person name="Gargeya S."/>
            <person name="Fitzgerald M."/>
            <person name="Haas B."/>
            <person name="Abouelleil A."/>
            <person name="Alvarado L."/>
            <person name="Arachchi H.M."/>
            <person name="Berlin A."/>
            <person name="Chapman S.B."/>
            <person name="Goldberg J."/>
            <person name="Griggs A."/>
            <person name="Gujja S."/>
            <person name="Hansen M."/>
            <person name="Howarth C."/>
            <person name="Imamovic A."/>
            <person name="Larimer J."/>
            <person name="McCowen C."/>
            <person name="Montmayeur A."/>
            <person name="Murphy C."/>
            <person name="Neiman D."/>
            <person name="Pearson M."/>
            <person name="Priest M."/>
            <person name="Roberts A."/>
            <person name="Saif S."/>
            <person name="Shea T."/>
            <person name="Sisk P."/>
            <person name="Sykes S."/>
            <person name="Wortman J."/>
            <person name="Nusbaum C."/>
            <person name="Birren B."/>
        </authorList>
    </citation>
    <scope>NUCLEOTIDE SEQUENCE [LARGE SCALE GENOMIC DNA]</scope>
    <source>
        <strain evidence="3 4">VS20</strain>
    </source>
</reference>
<dbReference type="SUPFAM" id="SSF57903">
    <property type="entry name" value="FYVE/PHD zinc finger"/>
    <property type="match status" value="1"/>
</dbReference>
<dbReference type="InterPro" id="IPR011011">
    <property type="entry name" value="Znf_FYVE_PHD"/>
</dbReference>
<dbReference type="Gene3D" id="3.30.40.10">
    <property type="entry name" value="Zinc/RING finger domain, C3HC4 (zinc finger)"/>
    <property type="match status" value="1"/>
</dbReference>
<evidence type="ECO:0000313" key="3">
    <source>
        <dbReference type="EMBL" id="EQC40570.1"/>
    </source>
</evidence>